<evidence type="ECO:0008006" key="5">
    <source>
        <dbReference type="Google" id="ProtNLM"/>
    </source>
</evidence>
<dbReference type="EMBL" id="MTYJ01000344">
    <property type="protein sequence ID" value="OWA53757.1"/>
    <property type="molecule type" value="Genomic_DNA"/>
</dbReference>
<evidence type="ECO:0000313" key="3">
    <source>
        <dbReference type="EMBL" id="OWA53757.1"/>
    </source>
</evidence>
<dbReference type="Proteomes" id="UP000192578">
    <property type="component" value="Unassembled WGS sequence"/>
</dbReference>
<feature type="compositionally biased region" description="Pro residues" evidence="1">
    <location>
        <begin position="75"/>
        <end position="87"/>
    </location>
</feature>
<comment type="caution">
    <text evidence="3">The sequence shown here is derived from an EMBL/GenBank/DDBJ whole genome shotgun (WGS) entry which is preliminary data.</text>
</comment>
<proteinExistence type="predicted"/>
<gene>
    <name evidence="3" type="ORF">BV898_18179</name>
</gene>
<sequence>MGQIQRLSVKTTFSNLMLFMLCLYYTDAAGGCRVIGEGCASHIPCCSGTWCEPAGSPPWGFGKLTNSQQRQVRPQPAPRQRPAPIPPKESFHPEFTG</sequence>
<feature type="region of interest" description="Disordered" evidence="1">
    <location>
        <begin position="62"/>
        <end position="97"/>
    </location>
</feature>
<evidence type="ECO:0000256" key="2">
    <source>
        <dbReference type="SAM" id="SignalP"/>
    </source>
</evidence>
<feature type="chain" id="PRO_5040921577" description="Granulins domain-containing protein" evidence="2">
    <location>
        <begin position="29"/>
        <end position="97"/>
    </location>
</feature>
<organism evidence="3 4">
    <name type="scientific">Hypsibius exemplaris</name>
    <name type="common">Freshwater tardigrade</name>
    <dbReference type="NCBI Taxonomy" id="2072580"/>
    <lineage>
        <taxon>Eukaryota</taxon>
        <taxon>Metazoa</taxon>
        <taxon>Ecdysozoa</taxon>
        <taxon>Tardigrada</taxon>
        <taxon>Eutardigrada</taxon>
        <taxon>Parachela</taxon>
        <taxon>Hypsibioidea</taxon>
        <taxon>Hypsibiidae</taxon>
        <taxon>Hypsibius</taxon>
    </lineage>
</organism>
<name>A0A9X6NGR9_HYPEX</name>
<feature type="signal peptide" evidence="2">
    <location>
        <begin position="1"/>
        <end position="28"/>
    </location>
</feature>
<accession>A0A9X6NGR9</accession>
<protein>
    <recommendedName>
        <fullName evidence="5">Granulins domain-containing protein</fullName>
    </recommendedName>
</protein>
<reference evidence="4" key="1">
    <citation type="submission" date="2017-01" db="EMBL/GenBank/DDBJ databases">
        <title>Comparative genomics of anhydrobiosis in the tardigrade Hypsibius dujardini.</title>
        <authorList>
            <person name="Yoshida Y."/>
            <person name="Koutsovoulos G."/>
            <person name="Laetsch D."/>
            <person name="Stevens L."/>
            <person name="Kumar S."/>
            <person name="Horikawa D."/>
            <person name="Ishino K."/>
            <person name="Komine S."/>
            <person name="Tomita M."/>
            <person name="Blaxter M."/>
            <person name="Arakawa K."/>
        </authorList>
    </citation>
    <scope>NUCLEOTIDE SEQUENCE [LARGE SCALE GENOMIC DNA]</scope>
    <source>
        <strain evidence="4">Z151</strain>
    </source>
</reference>
<evidence type="ECO:0000256" key="1">
    <source>
        <dbReference type="SAM" id="MobiDB-lite"/>
    </source>
</evidence>
<keyword evidence="2" id="KW-0732">Signal</keyword>
<keyword evidence="4" id="KW-1185">Reference proteome</keyword>
<dbReference type="AlphaFoldDB" id="A0A9X6NGR9"/>
<evidence type="ECO:0000313" key="4">
    <source>
        <dbReference type="Proteomes" id="UP000192578"/>
    </source>
</evidence>